<keyword evidence="1" id="KW-0175">Coiled coil</keyword>
<dbReference type="EMBL" id="JAUEDM010000002">
    <property type="protein sequence ID" value="KAK3324850.1"/>
    <property type="molecule type" value="Genomic_DNA"/>
</dbReference>
<accession>A0AAE0IGR9</accession>
<comment type="caution">
    <text evidence="2">The sequence shown here is derived from an EMBL/GenBank/DDBJ whole genome shotgun (WGS) entry which is preliminary data.</text>
</comment>
<keyword evidence="3" id="KW-1185">Reference proteome</keyword>
<dbReference type="AlphaFoldDB" id="A0AAE0IGR9"/>
<protein>
    <submittedName>
        <fullName evidence="2">Uncharacterized protein</fullName>
    </submittedName>
</protein>
<proteinExistence type="predicted"/>
<sequence>MHDLDQLLQTDQGSNPMASSCYIPSGLFQWQHYAVDEMFVVILPNGPVRVGDTVYWYTQWTVDSKGNKHQTFFSKMHVEKVDKAENGDDTIQLAHSYYTWSIQAPSDYQTITVHMANPGGYQSAMPVERFYQSPVGFPVVDAARVWTGKTDSNSPKKMVPDMPFIVIMPNGFGVDKPIHVLYQTASTTTGKNCTIRLSSVQKANTSSDGELMVDFFTRSDESDKTTCFYNQKTDKLIVRLNAGEKDSMDVSPLDLAALIEYHSDLDFNPPEHSAGKVEFDVRYPQAEPALARTHGPMPFPRTLVHVLTHTAAFLDEAGYMAKYAVDAYHALDKSYHATLAQVNDLNRRVRNLDAQVHELTTAGETEKKDIEALKKQLAASLDAAAKKESELTQQVHDLQKTVAKDKDHDAEDEKALAVAHEQIQTEKDARCKAEKQVLALQFSLSESQKRISGLQAKVAELTSEGSELRSELDVEKTRCAELEKRAGDLTAKVAVLEADSAAIKKALARTTEDLKTAEADSVAKDKVIVDLKSQVATVTRDRDIKVFAYKDLKANTANTISDLEDQVATLTAQIQYGSS</sequence>
<organism evidence="2 3">
    <name type="scientific">Apodospora peruviana</name>
    <dbReference type="NCBI Taxonomy" id="516989"/>
    <lineage>
        <taxon>Eukaryota</taxon>
        <taxon>Fungi</taxon>
        <taxon>Dikarya</taxon>
        <taxon>Ascomycota</taxon>
        <taxon>Pezizomycotina</taxon>
        <taxon>Sordariomycetes</taxon>
        <taxon>Sordariomycetidae</taxon>
        <taxon>Sordariales</taxon>
        <taxon>Lasiosphaeriaceae</taxon>
        <taxon>Apodospora</taxon>
    </lineage>
</organism>
<dbReference type="Proteomes" id="UP001283341">
    <property type="component" value="Unassembled WGS sequence"/>
</dbReference>
<dbReference type="Gene3D" id="1.10.287.1490">
    <property type="match status" value="1"/>
</dbReference>
<reference evidence="2" key="1">
    <citation type="journal article" date="2023" name="Mol. Phylogenet. Evol.">
        <title>Genome-scale phylogeny and comparative genomics of the fungal order Sordariales.</title>
        <authorList>
            <person name="Hensen N."/>
            <person name="Bonometti L."/>
            <person name="Westerberg I."/>
            <person name="Brannstrom I.O."/>
            <person name="Guillou S."/>
            <person name="Cros-Aarteil S."/>
            <person name="Calhoun S."/>
            <person name="Haridas S."/>
            <person name="Kuo A."/>
            <person name="Mondo S."/>
            <person name="Pangilinan J."/>
            <person name="Riley R."/>
            <person name="LaButti K."/>
            <person name="Andreopoulos B."/>
            <person name="Lipzen A."/>
            <person name="Chen C."/>
            <person name="Yan M."/>
            <person name="Daum C."/>
            <person name="Ng V."/>
            <person name="Clum A."/>
            <person name="Steindorff A."/>
            <person name="Ohm R.A."/>
            <person name="Martin F."/>
            <person name="Silar P."/>
            <person name="Natvig D.O."/>
            <person name="Lalanne C."/>
            <person name="Gautier V."/>
            <person name="Ament-Velasquez S.L."/>
            <person name="Kruys A."/>
            <person name="Hutchinson M.I."/>
            <person name="Powell A.J."/>
            <person name="Barry K."/>
            <person name="Miller A.N."/>
            <person name="Grigoriev I.V."/>
            <person name="Debuchy R."/>
            <person name="Gladieux P."/>
            <person name="Hiltunen Thoren M."/>
            <person name="Johannesson H."/>
        </authorList>
    </citation>
    <scope>NUCLEOTIDE SEQUENCE</scope>
    <source>
        <strain evidence="2">CBS 118394</strain>
    </source>
</reference>
<reference evidence="2" key="2">
    <citation type="submission" date="2023-06" db="EMBL/GenBank/DDBJ databases">
        <authorList>
            <consortium name="Lawrence Berkeley National Laboratory"/>
            <person name="Haridas S."/>
            <person name="Hensen N."/>
            <person name="Bonometti L."/>
            <person name="Westerberg I."/>
            <person name="Brannstrom I.O."/>
            <person name="Guillou S."/>
            <person name="Cros-Aarteil S."/>
            <person name="Calhoun S."/>
            <person name="Kuo A."/>
            <person name="Mondo S."/>
            <person name="Pangilinan J."/>
            <person name="Riley R."/>
            <person name="Labutti K."/>
            <person name="Andreopoulos B."/>
            <person name="Lipzen A."/>
            <person name="Chen C."/>
            <person name="Yanf M."/>
            <person name="Daum C."/>
            <person name="Ng V."/>
            <person name="Clum A."/>
            <person name="Steindorff A."/>
            <person name="Ohm R."/>
            <person name="Martin F."/>
            <person name="Silar P."/>
            <person name="Natvig D."/>
            <person name="Lalanne C."/>
            <person name="Gautier V."/>
            <person name="Ament-Velasquez S.L."/>
            <person name="Kruys A."/>
            <person name="Hutchinson M.I."/>
            <person name="Powell A.J."/>
            <person name="Barry K."/>
            <person name="Miller A.N."/>
            <person name="Grigoriev I.V."/>
            <person name="Debuchy R."/>
            <person name="Gladieux P."/>
            <person name="Thoren M.H."/>
            <person name="Johannesson H."/>
        </authorList>
    </citation>
    <scope>NUCLEOTIDE SEQUENCE</scope>
    <source>
        <strain evidence="2">CBS 118394</strain>
    </source>
</reference>
<evidence type="ECO:0000256" key="1">
    <source>
        <dbReference type="SAM" id="Coils"/>
    </source>
</evidence>
<evidence type="ECO:0000313" key="2">
    <source>
        <dbReference type="EMBL" id="KAK3324850.1"/>
    </source>
</evidence>
<feature type="coiled-coil region" evidence="1">
    <location>
        <begin position="444"/>
        <end position="499"/>
    </location>
</feature>
<name>A0AAE0IGR9_9PEZI</name>
<gene>
    <name evidence="2" type="ORF">B0H66DRAFT_491431</name>
</gene>
<feature type="coiled-coil region" evidence="1">
    <location>
        <begin position="335"/>
        <end position="401"/>
    </location>
</feature>
<evidence type="ECO:0000313" key="3">
    <source>
        <dbReference type="Proteomes" id="UP001283341"/>
    </source>
</evidence>